<name>A0ABN7WCX6_GIGMA</name>
<feature type="non-terminal residue" evidence="1">
    <location>
        <position position="1"/>
    </location>
</feature>
<dbReference type="Proteomes" id="UP000789901">
    <property type="component" value="Unassembled WGS sequence"/>
</dbReference>
<evidence type="ECO:0000313" key="1">
    <source>
        <dbReference type="EMBL" id="CAG8827723.1"/>
    </source>
</evidence>
<gene>
    <name evidence="1" type="ORF">GMARGA_LOCUS29493</name>
</gene>
<comment type="caution">
    <text evidence="1">The sequence shown here is derived from an EMBL/GenBank/DDBJ whole genome shotgun (WGS) entry which is preliminary data.</text>
</comment>
<dbReference type="EMBL" id="CAJVQB010039799">
    <property type="protein sequence ID" value="CAG8827723.1"/>
    <property type="molecule type" value="Genomic_DNA"/>
</dbReference>
<sequence length="79" mass="9308">AEDFRIHDISLNIYIYTDMEANNNVILVPFNSSSNMEFIDTIKDYDADVIYEQTGNPFNLDIYKRQDKRNIVTWLINGE</sequence>
<protein>
    <submittedName>
        <fullName evidence="1">40449_t:CDS:1</fullName>
    </submittedName>
</protein>
<proteinExistence type="predicted"/>
<feature type="non-terminal residue" evidence="1">
    <location>
        <position position="79"/>
    </location>
</feature>
<organism evidence="1 2">
    <name type="scientific">Gigaspora margarita</name>
    <dbReference type="NCBI Taxonomy" id="4874"/>
    <lineage>
        <taxon>Eukaryota</taxon>
        <taxon>Fungi</taxon>
        <taxon>Fungi incertae sedis</taxon>
        <taxon>Mucoromycota</taxon>
        <taxon>Glomeromycotina</taxon>
        <taxon>Glomeromycetes</taxon>
        <taxon>Diversisporales</taxon>
        <taxon>Gigasporaceae</taxon>
        <taxon>Gigaspora</taxon>
    </lineage>
</organism>
<keyword evidence="2" id="KW-1185">Reference proteome</keyword>
<accession>A0ABN7WCX6</accession>
<reference evidence="1 2" key="1">
    <citation type="submission" date="2021-06" db="EMBL/GenBank/DDBJ databases">
        <authorList>
            <person name="Kallberg Y."/>
            <person name="Tangrot J."/>
            <person name="Rosling A."/>
        </authorList>
    </citation>
    <scope>NUCLEOTIDE SEQUENCE [LARGE SCALE GENOMIC DNA]</scope>
    <source>
        <strain evidence="1 2">120-4 pot B 10/14</strain>
    </source>
</reference>
<evidence type="ECO:0000313" key="2">
    <source>
        <dbReference type="Proteomes" id="UP000789901"/>
    </source>
</evidence>